<reference evidence="3" key="1">
    <citation type="submission" date="2015-09" db="EMBL/GenBank/DDBJ databases">
        <authorList>
            <consortium name="Pathogen Informatics"/>
        </authorList>
    </citation>
    <scope>NUCLEOTIDE SEQUENCE [LARGE SCALE GENOMIC DNA]</scope>
    <source>
        <strain evidence="3">Lake Konstanz</strain>
    </source>
</reference>
<feature type="transmembrane region" description="Helical" evidence="1">
    <location>
        <begin position="121"/>
        <end position="142"/>
    </location>
</feature>
<sequence>MGLLSFFEKKKVKDGDNAAVLSHLIHCTHNPVGFFKKKNAERHHQRATQTTANAIMAAPVEGSSAAPSKGPQLQLIAIGFFFHICLFNTCSGPYCVSTLELFSNLPNSGECKSQDRAAQGFIVLSILFIFPSLFLILLRRFFGTFPPLSGVLSMIPWIVDVAISVAALVFLTITWTIAAGMSRKCICDNIPSSAGISCALNYSW</sequence>
<dbReference type="Proteomes" id="UP000051952">
    <property type="component" value="Unassembled WGS sequence"/>
</dbReference>
<protein>
    <submittedName>
        <fullName evidence="2">Transmembrane protein, putative</fullName>
    </submittedName>
</protein>
<dbReference type="AlphaFoldDB" id="A0A0S4J2D7"/>
<keyword evidence="1" id="KW-0472">Membrane</keyword>
<name>A0A0S4J2D7_BODSA</name>
<evidence type="ECO:0000313" key="2">
    <source>
        <dbReference type="EMBL" id="CUG67977.1"/>
    </source>
</evidence>
<evidence type="ECO:0000256" key="1">
    <source>
        <dbReference type="SAM" id="Phobius"/>
    </source>
</evidence>
<gene>
    <name evidence="2" type="ORF">BSAL_83015</name>
</gene>
<accession>A0A0S4J2D7</accession>
<keyword evidence="1 2" id="KW-0812">Transmembrane</keyword>
<evidence type="ECO:0000313" key="3">
    <source>
        <dbReference type="Proteomes" id="UP000051952"/>
    </source>
</evidence>
<dbReference type="VEuPathDB" id="TriTrypDB:BSAL_83015"/>
<dbReference type="EMBL" id="CYKH01000929">
    <property type="protein sequence ID" value="CUG67977.1"/>
    <property type="molecule type" value="Genomic_DNA"/>
</dbReference>
<keyword evidence="3" id="KW-1185">Reference proteome</keyword>
<proteinExistence type="predicted"/>
<keyword evidence="1" id="KW-1133">Transmembrane helix</keyword>
<organism evidence="2 3">
    <name type="scientific">Bodo saltans</name>
    <name type="common">Flagellated protozoan</name>
    <dbReference type="NCBI Taxonomy" id="75058"/>
    <lineage>
        <taxon>Eukaryota</taxon>
        <taxon>Discoba</taxon>
        <taxon>Euglenozoa</taxon>
        <taxon>Kinetoplastea</taxon>
        <taxon>Metakinetoplastina</taxon>
        <taxon>Eubodonida</taxon>
        <taxon>Bodonidae</taxon>
        <taxon>Bodo</taxon>
    </lineage>
</organism>
<feature type="transmembrane region" description="Helical" evidence="1">
    <location>
        <begin position="154"/>
        <end position="178"/>
    </location>
</feature>
<feature type="non-terminal residue" evidence="2">
    <location>
        <position position="204"/>
    </location>
</feature>